<protein>
    <submittedName>
        <fullName evidence="1">Uncharacterized protein</fullName>
    </submittedName>
</protein>
<organism evidence="1 2">
    <name type="scientific">Chlamydia pecorum (strain ATCC VR-628 / DSM 29919 / E58)</name>
    <name type="common">Chlamydophila pecorum</name>
    <dbReference type="NCBI Taxonomy" id="331635"/>
    <lineage>
        <taxon>Bacteria</taxon>
        <taxon>Pseudomonadati</taxon>
        <taxon>Chlamydiota</taxon>
        <taxon>Chlamydiia</taxon>
        <taxon>Chlamydiales</taxon>
        <taxon>Chlamydiaceae</taxon>
        <taxon>Chlamydia/Chlamydophila group</taxon>
        <taxon>Chlamydia</taxon>
    </lineage>
</organism>
<name>A0AA34WHN3_CHLPE</name>
<proteinExistence type="predicted"/>
<evidence type="ECO:0000313" key="2">
    <source>
        <dbReference type="Proteomes" id="UP000008305"/>
    </source>
</evidence>
<gene>
    <name evidence="1" type="ordered locus">G5S_0212</name>
</gene>
<sequence>MTANTFGTLDILMKHSKEDDLARFLPEDLLVSSPHSQEIPLSALSFSMRWLATIHPSWIAAAFKEFPKEIQSQLLALLPESLVQELLPLLPSIAALPKRCSDFGAFYLLHMLSEKLRPAGIVEEVFLPASTMNAMLYYSGPTKISVINCLGMHYLAKELRNIVDKVLIERVHNILSPTEKSFLIYCQSHPMKYLESTNFLDAWEEDADLLPFLHKQGLRFLAIALAKENASFLWYFLRRLDLHRGYVFEQALQESFMNPHVDYYKNILERCLKVLVQ</sequence>
<accession>A0AA34WHN3</accession>
<dbReference type="KEGG" id="cpm:G5S_0212"/>
<dbReference type="RefSeq" id="WP_013712306.1">
    <property type="nucleotide sequence ID" value="NC_015408.1"/>
</dbReference>
<dbReference type="AlphaFoldDB" id="A0AA34WHN3"/>
<evidence type="ECO:0000313" key="1">
    <source>
        <dbReference type="EMBL" id="AEB41228.1"/>
    </source>
</evidence>
<dbReference type="EMBL" id="CP002608">
    <property type="protein sequence ID" value="AEB41228.1"/>
    <property type="molecule type" value="Genomic_DNA"/>
</dbReference>
<keyword evidence="2" id="KW-1185">Reference proteome</keyword>
<dbReference type="Proteomes" id="UP000008305">
    <property type="component" value="Chromosome"/>
</dbReference>
<reference evidence="1 2" key="1">
    <citation type="journal article" date="2011" name="J. Bacteriol.">
        <title>Genome sequence of the obligate intracellular animal pathogen Chlamydia pecorum E58.</title>
        <authorList>
            <person name="Mojica S."/>
            <person name="Huot Creasy H."/>
            <person name="Daugherty S."/>
            <person name="Read T.D."/>
            <person name="Kim T."/>
            <person name="Kaltenboeck B."/>
            <person name="Bavoil P."/>
            <person name="Myers G.S."/>
        </authorList>
    </citation>
    <scope>NUCLEOTIDE SEQUENCE [LARGE SCALE GENOMIC DNA]</scope>
    <source>
        <strain evidence="1 2">E58</strain>
    </source>
</reference>